<proteinExistence type="predicted"/>
<name>A0ABY8R0B7_PARBF</name>
<evidence type="ECO:0000313" key="2">
    <source>
        <dbReference type="Proteomes" id="UP001239169"/>
    </source>
</evidence>
<reference evidence="1 2" key="1">
    <citation type="submission" date="2023-04" db="EMBL/GenBank/DDBJ databases">
        <title>Bacteria Genome Submission.</title>
        <authorList>
            <person name="Isaac P."/>
        </authorList>
    </citation>
    <scope>NUCLEOTIDE SEQUENCE [LARGE SCALE GENOMIC DNA]</scope>
    <source>
        <strain evidence="1 2">SampleS7P1</strain>
    </source>
</reference>
<protein>
    <submittedName>
        <fullName evidence="1">Uncharacterized protein</fullName>
    </submittedName>
</protein>
<dbReference type="EMBL" id="CP124685">
    <property type="protein sequence ID" value="WGX74758.1"/>
    <property type="molecule type" value="Genomic_DNA"/>
</dbReference>
<gene>
    <name evidence="1" type="ORF">QJS64_11410</name>
</gene>
<organism evidence="1 2">
    <name type="scientific">Paraclostridium bifermentans</name>
    <name type="common">Clostridium bifermentans</name>
    <dbReference type="NCBI Taxonomy" id="1490"/>
    <lineage>
        <taxon>Bacteria</taxon>
        <taxon>Bacillati</taxon>
        <taxon>Bacillota</taxon>
        <taxon>Clostridia</taxon>
        <taxon>Peptostreptococcales</taxon>
        <taxon>Peptostreptococcaceae</taxon>
        <taxon>Paraclostridium</taxon>
    </lineage>
</organism>
<evidence type="ECO:0000313" key="1">
    <source>
        <dbReference type="EMBL" id="WGX74758.1"/>
    </source>
</evidence>
<accession>A0ABY8R0B7</accession>
<sequence>MVEGTNVKLYIAQSINKAETAKELDKQIAINREYPEVKGNILFSYRDIASNNGGIVQQLEKAYSEKACIL</sequence>
<dbReference type="Proteomes" id="UP001239169">
    <property type="component" value="Chromosome"/>
</dbReference>
<keyword evidence="2" id="KW-1185">Reference proteome</keyword>